<dbReference type="GO" id="GO:0016052">
    <property type="term" value="P:carbohydrate catabolic process"/>
    <property type="evidence" value="ECO:0007669"/>
    <property type="project" value="InterPro"/>
</dbReference>
<dbReference type="GO" id="GO:0004553">
    <property type="term" value="F:hydrolase activity, hydrolyzing O-glycosyl compounds"/>
    <property type="evidence" value="ECO:0007669"/>
    <property type="project" value="InterPro"/>
</dbReference>
<accession>A0A7W9SMW6</accession>
<reference evidence="4 5" key="1">
    <citation type="submission" date="2020-08" db="EMBL/GenBank/DDBJ databases">
        <title>Genomic Encyclopedia of Type Strains, Phase IV (KMG-IV): sequencing the most valuable type-strain genomes for metagenomic binning, comparative biology and taxonomic classification.</title>
        <authorList>
            <person name="Goeker M."/>
        </authorList>
    </citation>
    <scope>NUCLEOTIDE SEQUENCE [LARGE SCALE GENOMIC DNA]</scope>
    <source>
        <strain evidence="4 5">DSM 23562</strain>
    </source>
</reference>
<dbReference type="Gene3D" id="2.60.40.1190">
    <property type="match status" value="1"/>
</dbReference>
<keyword evidence="1" id="KW-0732">Signal</keyword>
<dbReference type="EMBL" id="JACHGW010000001">
    <property type="protein sequence ID" value="MBB6048893.1"/>
    <property type="molecule type" value="Genomic_DNA"/>
</dbReference>
<keyword evidence="5" id="KW-1185">Reference proteome</keyword>
<evidence type="ECO:0000256" key="1">
    <source>
        <dbReference type="SAM" id="SignalP"/>
    </source>
</evidence>
<dbReference type="InterPro" id="IPR045670">
    <property type="entry name" value="DUF5916"/>
</dbReference>
<dbReference type="CDD" id="cd09618">
    <property type="entry name" value="CBM9_like_2"/>
    <property type="match status" value="1"/>
</dbReference>
<dbReference type="SUPFAM" id="SSF49344">
    <property type="entry name" value="CBD9-like"/>
    <property type="match status" value="1"/>
</dbReference>
<evidence type="ECO:0000259" key="3">
    <source>
        <dbReference type="Pfam" id="PF19313"/>
    </source>
</evidence>
<comment type="caution">
    <text evidence="4">The sequence shown here is derived from an EMBL/GenBank/DDBJ whole genome shotgun (WGS) entry which is preliminary data.</text>
</comment>
<evidence type="ECO:0000313" key="5">
    <source>
        <dbReference type="Proteomes" id="UP000520814"/>
    </source>
</evidence>
<evidence type="ECO:0000259" key="2">
    <source>
        <dbReference type="Pfam" id="PF06452"/>
    </source>
</evidence>
<feature type="domain" description="DUF5916" evidence="3">
    <location>
        <begin position="256"/>
        <end position="330"/>
    </location>
</feature>
<sequence>MVSKRLQAASRALVAFVLIGSAQAHPSPQRESFPLPTTKTPPKIDGDLSDACWKSAFKAGEFVRFSGSAPIVEQTDARVITDGATLYVAFECHDEHPELMRASETQRGSSAVEGDDHVTVVIDSQNLRRGASTFSVNALGTQVEHLEGGTAGNITWAGDWRAASKPLPGGKGWSCELAIPFSLLRHPARARAFGLQLARSLNREGNQMIWPALPPEGQSFSGRTQFLPELRLAQPMPDQRPPTVILPYSLATASGDSARARQGVDIKYPFSTTVTGLLAVNPDFQTIEQDVASVNFSYNEQFVPDRRPFFAEGNEFLPIGEIFYSRRINQFDQGLKVVGREGATSVGLVTAQSQTGERDRLSSAVAVRRAVGLFSEFSVSAASDNRAGSLSNRVARASGNYGWVDRDRRNNLTYARDQSWQGGVAKGGSGDLSFSSRATPGKLRYRLSQSFLSEDFISDLGLVQDRNRKGWSASTGVFNQLDRGRLLSYDVDFDYFSFKRMTTGAFFLEAVSLDTTVQTRDGFGLTINLDEGRRQQDTATYYHDRLAGGGFSWNQRTLFQGGGLRFKSGMQGGQPTRTMSIAQGFLVSKPFSVRASYNQQDRGGVTTRQTIATGTYRLDSLRALSARLLSQNGTGNAANVGAQTGTNLYFAYSQRSRKGTDFFLLLGDPNSGNTRSQITTKITRPL</sequence>
<evidence type="ECO:0000313" key="4">
    <source>
        <dbReference type="EMBL" id="MBB6048893.1"/>
    </source>
</evidence>
<dbReference type="InterPro" id="IPR010502">
    <property type="entry name" value="Carb-bd_dom_fam9"/>
</dbReference>
<dbReference type="AlphaFoldDB" id="A0A7W9SMW6"/>
<dbReference type="Pfam" id="PF06452">
    <property type="entry name" value="CBM9_1"/>
    <property type="match status" value="1"/>
</dbReference>
<evidence type="ECO:0008006" key="6">
    <source>
        <dbReference type="Google" id="ProtNLM"/>
    </source>
</evidence>
<feature type="chain" id="PRO_5030602297" description="Carbohydrate binding protein with CBM9 domain" evidence="1">
    <location>
        <begin position="25"/>
        <end position="686"/>
    </location>
</feature>
<dbReference type="Pfam" id="PF19313">
    <property type="entry name" value="DUF5916"/>
    <property type="match status" value="1"/>
</dbReference>
<name>A0A7W9SMW6_ARMRO</name>
<proteinExistence type="predicted"/>
<feature type="domain" description="Carbohydrate-binding" evidence="2">
    <location>
        <begin position="44"/>
        <end position="199"/>
    </location>
</feature>
<feature type="signal peptide" evidence="1">
    <location>
        <begin position="1"/>
        <end position="24"/>
    </location>
</feature>
<dbReference type="GO" id="GO:0030246">
    <property type="term" value="F:carbohydrate binding"/>
    <property type="evidence" value="ECO:0007669"/>
    <property type="project" value="InterPro"/>
</dbReference>
<dbReference type="RefSeq" id="WP_184192516.1">
    <property type="nucleotide sequence ID" value="NZ_JACHGW010000001.1"/>
</dbReference>
<dbReference type="Proteomes" id="UP000520814">
    <property type="component" value="Unassembled WGS sequence"/>
</dbReference>
<gene>
    <name evidence="4" type="ORF">HNQ39_000655</name>
</gene>
<protein>
    <recommendedName>
        <fullName evidence="6">Carbohydrate binding protein with CBM9 domain</fullName>
    </recommendedName>
</protein>
<organism evidence="4 5">
    <name type="scientific">Armatimonas rosea</name>
    <dbReference type="NCBI Taxonomy" id="685828"/>
    <lineage>
        <taxon>Bacteria</taxon>
        <taxon>Bacillati</taxon>
        <taxon>Armatimonadota</taxon>
        <taxon>Armatimonadia</taxon>
        <taxon>Armatimonadales</taxon>
        <taxon>Armatimonadaceae</taxon>
        <taxon>Armatimonas</taxon>
    </lineage>
</organism>